<keyword evidence="2" id="KW-0677">Repeat</keyword>
<reference evidence="4 5" key="2">
    <citation type="submission" date="2018-11" db="EMBL/GenBank/DDBJ databases">
        <authorList>
            <consortium name="Pathogen Informatics"/>
        </authorList>
    </citation>
    <scope>NUCLEOTIDE SEQUENCE [LARGE SCALE GENOMIC DNA]</scope>
    <source>
        <strain evidence="4 5">Egypt</strain>
    </source>
</reference>
<dbReference type="WBParaSite" id="ECPE_0000049001-mRNA-1">
    <property type="protein sequence ID" value="ECPE_0000049001-mRNA-1"/>
    <property type="gene ID" value="ECPE_0000049001"/>
</dbReference>
<dbReference type="InterPro" id="IPR052234">
    <property type="entry name" value="U5_snRNP_Component"/>
</dbReference>
<evidence type="ECO:0000313" key="5">
    <source>
        <dbReference type="Proteomes" id="UP000272942"/>
    </source>
</evidence>
<dbReference type="InterPro" id="IPR001680">
    <property type="entry name" value="WD40_rpt"/>
</dbReference>
<dbReference type="PROSITE" id="PS50294">
    <property type="entry name" value="WD_REPEATS_REGION"/>
    <property type="match status" value="1"/>
</dbReference>
<feature type="repeat" description="WD" evidence="3">
    <location>
        <begin position="68"/>
        <end position="100"/>
    </location>
</feature>
<accession>A0A183A0K5</accession>
<evidence type="ECO:0000313" key="4">
    <source>
        <dbReference type="EMBL" id="VDP23315.1"/>
    </source>
</evidence>
<dbReference type="PANTHER" id="PTHR44006:SF1">
    <property type="entry name" value="U5 SMALL NUCLEAR RIBONUCLEOPROTEIN 40 KDA PROTEIN"/>
    <property type="match status" value="1"/>
</dbReference>
<evidence type="ECO:0000256" key="2">
    <source>
        <dbReference type="ARBA" id="ARBA00022737"/>
    </source>
</evidence>
<dbReference type="InterPro" id="IPR036322">
    <property type="entry name" value="WD40_repeat_dom_sf"/>
</dbReference>
<evidence type="ECO:0000256" key="1">
    <source>
        <dbReference type="ARBA" id="ARBA00022574"/>
    </source>
</evidence>
<reference evidence="6" key="1">
    <citation type="submission" date="2016-06" db="UniProtKB">
        <authorList>
            <consortium name="WormBaseParasite"/>
        </authorList>
    </citation>
    <scope>IDENTIFICATION</scope>
</reference>
<dbReference type="GO" id="GO:0071013">
    <property type="term" value="C:catalytic step 2 spliceosome"/>
    <property type="evidence" value="ECO:0007669"/>
    <property type="project" value="TreeGrafter"/>
</dbReference>
<evidence type="ECO:0000256" key="3">
    <source>
        <dbReference type="PROSITE-ProRule" id="PRU00221"/>
    </source>
</evidence>
<dbReference type="Proteomes" id="UP000272942">
    <property type="component" value="Unassembled WGS sequence"/>
</dbReference>
<protein>
    <submittedName>
        <fullName evidence="6">WD_REPEATS_REGION domain-containing protein</fullName>
    </submittedName>
</protein>
<keyword evidence="5" id="KW-1185">Reference proteome</keyword>
<dbReference type="OrthoDB" id="1068471at2759"/>
<sequence>MDFKRPLAGIASMSMVPLPTKKARYEPAALALAQYGGSYGRASSQIVPAGQPGSIPRTSGLQAPNMLLDGHDSEIYCGKFSSDGMFLVSAGFDRRIMLWETYGDCQNIATLLGK</sequence>
<organism evidence="6">
    <name type="scientific">Echinostoma caproni</name>
    <dbReference type="NCBI Taxonomy" id="27848"/>
    <lineage>
        <taxon>Eukaryota</taxon>
        <taxon>Metazoa</taxon>
        <taxon>Spiralia</taxon>
        <taxon>Lophotrochozoa</taxon>
        <taxon>Platyhelminthes</taxon>
        <taxon>Trematoda</taxon>
        <taxon>Digenea</taxon>
        <taxon>Plagiorchiida</taxon>
        <taxon>Echinostomata</taxon>
        <taxon>Echinostomatoidea</taxon>
        <taxon>Echinostomatidae</taxon>
        <taxon>Echinostoma</taxon>
    </lineage>
</organism>
<proteinExistence type="predicted"/>
<keyword evidence="1 3" id="KW-0853">WD repeat</keyword>
<name>A0A183A0K5_9TREM</name>
<dbReference type="EMBL" id="UZAN01001667">
    <property type="protein sequence ID" value="VDP23315.1"/>
    <property type="molecule type" value="Genomic_DNA"/>
</dbReference>
<dbReference type="InterPro" id="IPR015943">
    <property type="entry name" value="WD40/YVTN_repeat-like_dom_sf"/>
</dbReference>
<dbReference type="AlphaFoldDB" id="A0A183A0K5"/>
<gene>
    <name evidence="4" type="ORF">ECPE_LOCUS490</name>
</gene>
<dbReference type="GO" id="GO:0003723">
    <property type="term" value="F:RNA binding"/>
    <property type="evidence" value="ECO:0007669"/>
    <property type="project" value="TreeGrafter"/>
</dbReference>
<dbReference type="Gene3D" id="2.130.10.10">
    <property type="entry name" value="YVTN repeat-like/Quinoprotein amine dehydrogenase"/>
    <property type="match status" value="1"/>
</dbReference>
<dbReference type="SUPFAM" id="SSF50978">
    <property type="entry name" value="WD40 repeat-like"/>
    <property type="match status" value="1"/>
</dbReference>
<evidence type="ECO:0000313" key="6">
    <source>
        <dbReference type="WBParaSite" id="ECPE_0000049001-mRNA-1"/>
    </source>
</evidence>
<dbReference type="Pfam" id="PF00400">
    <property type="entry name" value="WD40"/>
    <property type="match status" value="1"/>
</dbReference>
<dbReference type="PANTHER" id="PTHR44006">
    <property type="entry name" value="U5 SMALL NUCLEAR RIBONUCLEOPROTEIN 40 KDA PROTEIN"/>
    <property type="match status" value="1"/>
</dbReference>
<dbReference type="SMART" id="SM00320">
    <property type="entry name" value="WD40"/>
    <property type="match status" value="1"/>
</dbReference>
<dbReference type="PROSITE" id="PS50082">
    <property type="entry name" value="WD_REPEATS_2"/>
    <property type="match status" value="1"/>
</dbReference>